<feature type="transmembrane region" description="Helical" evidence="5">
    <location>
        <begin position="23"/>
        <end position="46"/>
    </location>
</feature>
<accession>A0A7H1MEC1</accession>
<evidence type="ECO:0000256" key="1">
    <source>
        <dbReference type="ARBA" id="ARBA00004370"/>
    </source>
</evidence>
<sequence>MQNLPDINIDTEYNTYEGLSRQATVWGIPMIPAITIVGIFVLIALFTMQFLDLKAFAILLMAVPFLVFLKLMTQRDDQAVNIIALELYWHIQRRNADLFGNTLTLMPTKFGRERHDYERFIREDSDEAALAARLFAPVQSARCREYRPF</sequence>
<reference evidence="6" key="1">
    <citation type="submission" date="2024-06" db="EMBL/GenBank/DDBJ databases">
        <title>Complete Genome Sequence of mouse commensal type strain Neisseria musculi.</title>
        <authorList>
            <person name="Thapa E."/>
            <person name="Aluvathingal J."/>
            <person name="Nadendla S."/>
            <person name="Mehta A."/>
            <person name="Tettelin H."/>
            <person name="Weyand N.J."/>
        </authorList>
    </citation>
    <scope>NUCLEOTIDE SEQUENCE</scope>
    <source>
        <strain evidence="6">NW831</strain>
    </source>
</reference>
<dbReference type="Pfam" id="PF05101">
    <property type="entry name" value="VirB3"/>
    <property type="match status" value="1"/>
</dbReference>
<name>A0A7H1MEC1_9NEIS</name>
<dbReference type="Proteomes" id="UP000516412">
    <property type="component" value="Chromosome"/>
</dbReference>
<gene>
    <name evidence="6" type="ORF">H7A79_0243</name>
</gene>
<evidence type="ECO:0000256" key="2">
    <source>
        <dbReference type="ARBA" id="ARBA00022692"/>
    </source>
</evidence>
<dbReference type="GO" id="GO:0016020">
    <property type="term" value="C:membrane"/>
    <property type="evidence" value="ECO:0007669"/>
    <property type="project" value="UniProtKB-SubCell"/>
</dbReference>
<dbReference type="RefSeq" id="WP_187000818.1">
    <property type="nucleotide sequence ID" value="NZ_CP060414.2"/>
</dbReference>
<evidence type="ECO:0000256" key="5">
    <source>
        <dbReference type="SAM" id="Phobius"/>
    </source>
</evidence>
<protein>
    <submittedName>
        <fullName evidence="6">Type IV secretory pathway VirB3-like family protein</fullName>
    </submittedName>
</protein>
<feature type="transmembrane region" description="Helical" evidence="5">
    <location>
        <begin position="53"/>
        <end position="72"/>
    </location>
</feature>
<comment type="subcellular location">
    <subcellularLocation>
        <location evidence="1">Membrane</location>
    </subcellularLocation>
</comment>
<dbReference type="EMBL" id="CP060414">
    <property type="protein sequence ID" value="QNT59986.1"/>
    <property type="molecule type" value="Genomic_DNA"/>
</dbReference>
<evidence type="ECO:0000313" key="7">
    <source>
        <dbReference type="Proteomes" id="UP000516412"/>
    </source>
</evidence>
<organism evidence="6 7">
    <name type="scientific">Neisseria musculi</name>
    <dbReference type="NCBI Taxonomy" id="1815583"/>
    <lineage>
        <taxon>Bacteria</taxon>
        <taxon>Pseudomonadati</taxon>
        <taxon>Pseudomonadota</taxon>
        <taxon>Betaproteobacteria</taxon>
        <taxon>Neisseriales</taxon>
        <taxon>Neisseriaceae</taxon>
        <taxon>Neisseria</taxon>
    </lineage>
</organism>
<keyword evidence="4 5" id="KW-0472">Membrane</keyword>
<evidence type="ECO:0000256" key="4">
    <source>
        <dbReference type="ARBA" id="ARBA00023136"/>
    </source>
</evidence>
<dbReference type="InterPro" id="IPR007792">
    <property type="entry name" value="T4SS_VirB3/TrbD/AvhB"/>
</dbReference>
<dbReference type="KEGG" id="nmus:H7A79_0243"/>
<dbReference type="AlphaFoldDB" id="A0A7H1MEC1"/>
<keyword evidence="3 5" id="KW-1133">Transmembrane helix</keyword>
<keyword evidence="7" id="KW-1185">Reference proteome</keyword>
<evidence type="ECO:0000256" key="3">
    <source>
        <dbReference type="ARBA" id="ARBA00022989"/>
    </source>
</evidence>
<evidence type="ECO:0000313" key="6">
    <source>
        <dbReference type="EMBL" id="QNT59986.1"/>
    </source>
</evidence>
<proteinExistence type="predicted"/>
<keyword evidence="2 5" id="KW-0812">Transmembrane</keyword>